<dbReference type="Proteomes" id="UP000461443">
    <property type="component" value="Unassembled WGS sequence"/>
</dbReference>
<dbReference type="SUPFAM" id="SSF53850">
    <property type="entry name" value="Periplasmic binding protein-like II"/>
    <property type="match status" value="1"/>
</dbReference>
<dbReference type="InterPro" id="IPR000914">
    <property type="entry name" value="SBP_5_dom"/>
</dbReference>
<dbReference type="Pfam" id="PF00496">
    <property type="entry name" value="SBP_bac_5"/>
    <property type="match status" value="1"/>
</dbReference>
<proteinExistence type="predicted"/>
<accession>A0A845SFD7</accession>
<feature type="domain" description="Solute-binding protein family 5" evidence="1">
    <location>
        <begin position="29"/>
        <end position="63"/>
    </location>
</feature>
<sequence>MAIDEKPPSLDNAPLRLASVGPNAGILTRLAEAWKSSGDGKVVTFTLKKNDAFQDGAPVTAKSAAIPQIKHRLNGRTIAAFITGSIFHKK</sequence>
<name>A0A845SFD7_9GAMM</name>
<dbReference type="Gene3D" id="3.40.190.10">
    <property type="entry name" value="Periplasmic binding protein-like II"/>
    <property type="match status" value="1"/>
</dbReference>
<protein>
    <recommendedName>
        <fullName evidence="1">Solute-binding protein family 5 domain-containing protein</fullName>
    </recommendedName>
</protein>
<dbReference type="EMBL" id="WUBS01000003">
    <property type="protein sequence ID" value="NDL62112.1"/>
    <property type="molecule type" value="Genomic_DNA"/>
</dbReference>
<evidence type="ECO:0000313" key="2">
    <source>
        <dbReference type="EMBL" id="NDL62112.1"/>
    </source>
</evidence>
<keyword evidence="3" id="KW-1185">Reference proteome</keyword>
<dbReference type="AlphaFoldDB" id="A0A845SFD7"/>
<evidence type="ECO:0000313" key="3">
    <source>
        <dbReference type="Proteomes" id="UP000461443"/>
    </source>
</evidence>
<reference evidence="2 3" key="2">
    <citation type="submission" date="2020-02" db="EMBL/GenBank/DDBJ databases">
        <title>The new genus of Enterobacteriales.</title>
        <authorList>
            <person name="Kim I.S."/>
        </authorList>
    </citation>
    <scope>NUCLEOTIDE SEQUENCE [LARGE SCALE GENOMIC DNA]</scope>
    <source>
        <strain evidence="2 3">SAP-6</strain>
    </source>
</reference>
<evidence type="ECO:0000259" key="1">
    <source>
        <dbReference type="Pfam" id="PF00496"/>
    </source>
</evidence>
<gene>
    <name evidence="2" type="ORF">GRH90_04995</name>
</gene>
<reference evidence="2 3" key="1">
    <citation type="submission" date="2019-12" db="EMBL/GenBank/DDBJ databases">
        <authorList>
            <person name="Lee S.D."/>
        </authorList>
    </citation>
    <scope>NUCLEOTIDE SEQUENCE [LARGE SCALE GENOMIC DNA]</scope>
    <source>
        <strain evidence="2 3">SAP-6</strain>
    </source>
</reference>
<organism evidence="2 3">
    <name type="scientific">Acerihabitans arboris</name>
    <dbReference type="NCBI Taxonomy" id="2691583"/>
    <lineage>
        <taxon>Bacteria</taxon>
        <taxon>Pseudomonadati</taxon>
        <taxon>Pseudomonadota</taxon>
        <taxon>Gammaproteobacteria</taxon>
        <taxon>Enterobacterales</taxon>
        <taxon>Pectobacteriaceae</taxon>
        <taxon>Acerihabitans</taxon>
    </lineage>
</organism>
<comment type="caution">
    <text evidence="2">The sequence shown here is derived from an EMBL/GenBank/DDBJ whole genome shotgun (WGS) entry which is preliminary data.</text>
</comment>